<feature type="transmembrane region" description="Helical" evidence="1">
    <location>
        <begin position="229"/>
        <end position="248"/>
    </location>
</feature>
<keyword evidence="1" id="KW-1133">Transmembrane helix</keyword>
<protein>
    <submittedName>
        <fullName evidence="2">Uncharacterized protein</fullName>
    </submittedName>
</protein>
<comment type="caution">
    <text evidence="2">The sequence shown here is derived from an EMBL/GenBank/DDBJ whole genome shotgun (WGS) entry which is preliminary data.</text>
</comment>
<dbReference type="AlphaFoldDB" id="A0A7X0W0P8"/>
<keyword evidence="1" id="KW-0812">Transmembrane</keyword>
<keyword evidence="3" id="KW-1185">Reference proteome</keyword>
<sequence length="257" mass="28331">MSGLYRLLNAEFGRWMAFVALLCAGAVLVPLLLLNSAAGDAGSFANHARYEDLYAASGCPLLFLLLLALLCAYFLKSVYAGYWGSKSVYTYLTLPVRRESLYFSKLIVFATCLLLLIAAQIVSIRLGYELVAAKAKAYPAGSLAMRNGLFLAFARSEFFRLLLPLNFSRILSSCSMLLAIATGFYYGALCERSRKFGGFALIAVAAFVLYRAVSFRLDEVAYTTLPRSLYPSSLALLAFSGWFVWHSLRIMRKGSIA</sequence>
<dbReference type="RefSeq" id="WP_185132947.1">
    <property type="nucleotide sequence ID" value="NZ_JACJVO010000046.1"/>
</dbReference>
<evidence type="ECO:0000313" key="2">
    <source>
        <dbReference type="EMBL" id="MBB6735293.1"/>
    </source>
</evidence>
<dbReference type="EMBL" id="JACJVO010000046">
    <property type="protein sequence ID" value="MBB6735293.1"/>
    <property type="molecule type" value="Genomic_DNA"/>
</dbReference>
<feature type="transmembrane region" description="Helical" evidence="1">
    <location>
        <begin position="170"/>
        <end position="189"/>
    </location>
</feature>
<name>A0A7X0W0P8_9BACL</name>
<feature type="transmembrane region" description="Helical" evidence="1">
    <location>
        <begin position="53"/>
        <end position="75"/>
    </location>
</feature>
<keyword evidence="1" id="KW-0472">Membrane</keyword>
<feature type="transmembrane region" description="Helical" evidence="1">
    <location>
        <begin position="106"/>
        <end position="128"/>
    </location>
</feature>
<accession>A0A7X0W0P8</accession>
<gene>
    <name evidence="2" type="ORF">H7C18_30705</name>
</gene>
<reference evidence="2 3" key="1">
    <citation type="submission" date="2020-08" db="EMBL/GenBank/DDBJ databases">
        <title>Cohnella phylogeny.</title>
        <authorList>
            <person name="Dunlap C."/>
        </authorList>
    </citation>
    <scope>NUCLEOTIDE SEQUENCE [LARGE SCALE GENOMIC DNA]</scope>
    <source>
        <strain evidence="2 3">CBP 2801</strain>
    </source>
</reference>
<feature type="transmembrane region" description="Helical" evidence="1">
    <location>
        <begin position="196"/>
        <end position="217"/>
    </location>
</feature>
<evidence type="ECO:0000313" key="3">
    <source>
        <dbReference type="Proteomes" id="UP000564644"/>
    </source>
</evidence>
<feature type="transmembrane region" description="Helical" evidence="1">
    <location>
        <begin position="12"/>
        <end position="33"/>
    </location>
</feature>
<evidence type="ECO:0000256" key="1">
    <source>
        <dbReference type="SAM" id="Phobius"/>
    </source>
</evidence>
<organism evidence="2 3">
    <name type="scientific">Cohnella zeiphila</name>
    <dbReference type="NCBI Taxonomy" id="2761120"/>
    <lineage>
        <taxon>Bacteria</taxon>
        <taxon>Bacillati</taxon>
        <taxon>Bacillota</taxon>
        <taxon>Bacilli</taxon>
        <taxon>Bacillales</taxon>
        <taxon>Paenibacillaceae</taxon>
        <taxon>Cohnella</taxon>
    </lineage>
</organism>
<proteinExistence type="predicted"/>
<dbReference type="Proteomes" id="UP000564644">
    <property type="component" value="Unassembled WGS sequence"/>
</dbReference>